<organism evidence="8 9">
    <name type="scientific">Catenulispora subtropica</name>
    <dbReference type="NCBI Taxonomy" id="450798"/>
    <lineage>
        <taxon>Bacteria</taxon>
        <taxon>Bacillati</taxon>
        <taxon>Actinomycetota</taxon>
        <taxon>Actinomycetes</taxon>
        <taxon>Catenulisporales</taxon>
        <taxon>Catenulisporaceae</taxon>
        <taxon>Catenulispora</taxon>
    </lineage>
</organism>
<dbReference type="Proteomes" id="UP001499854">
    <property type="component" value="Unassembled WGS sequence"/>
</dbReference>
<dbReference type="RefSeq" id="WP_344657477.1">
    <property type="nucleotide sequence ID" value="NZ_BAAAQM010000014.1"/>
</dbReference>
<dbReference type="Gene3D" id="1.10.10.10">
    <property type="entry name" value="Winged helix-like DNA-binding domain superfamily/Winged helix DNA-binding domain"/>
    <property type="match status" value="1"/>
</dbReference>
<evidence type="ECO:0000256" key="1">
    <source>
        <dbReference type="ARBA" id="ARBA00010641"/>
    </source>
</evidence>
<dbReference type="InterPro" id="IPR039425">
    <property type="entry name" value="RNA_pol_sigma-70-like"/>
</dbReference>
<dbReference type="NCBIfam" id="TIGR02937">
    <property type="entry name" value="sigma70-ECF"/>
    <property type="match status" value="1"/>
</dbReference>
<dbReference type="EMBL" id="BAAAQM010000014">
    <property type="protein sequence ID" value="GAA1968392.1"/>
    <property type="molecule type" value="Genomic_DNA"/>
</dbReference>
<reference evidence="9" key="1">
    <citation type="journal article" date="2019" name="Int. J. Syst. Evol. Microbiol.">
        <title>The Global Catalogue of Microorganisms (GCM) 10K type strain sequencing project: providing services to taxonomists for standard genome sequencing and annotation.</title>
        <authorList>
            <consortium name="The Broad Institute Genomics Platform"/>
            <consortium name="The Broad Institute Genome Sequencing Center for Infectious Disease"/>
            <person name="Wu L."/>
            <person name="Ma J."/>
        </authorList>
    </citation>
    <scope>NUCLEOTIDE SEQUENCE [LARGE SCALE GENOMIC DNA]</scope>
    <source>
        <strain evidence="9">JCM 16013</strain>
    </source>
</reference>
<evidence type="ECO:0000259" key="7">
    <source>
        <dbReference type="Pfam" id="PF04545"/>
    </source>
</evidence>
<dbReference type="Pfam" id="PF04545">
    <property type="entry name" value="Sigma70_r4"/>
    <property type="match status" value="1"/>
</dbReference>
<dbReference type="InterPro" id="IPR007627">
    <property type="entry name" value="RNA_pol_sigma70_r2"/>
</dbReference>
<comment type="caution">
    <text evidence="8">The sequence shown here is derived from an EMBL/GenBank/DDBJ whole genome shotgun (WGS) entry which is preliminary data.</text>
</comment>
<accession>A0ABP5CTH9</accession>
<protein>
    <submittedName>
        <fullName evidence="8">SigE family RNA polymerase sigma factor</fullName>
    </submittedName>
</protein>
<keyword evidence="4" id="KW-0238">DNA-binding</keyword>
<dbReference type="CDD" id="cd06171">
    <property type="entry name" value="Sigma70_r4"/>
    <property type="match status" value="1"/>
</dbReference>
<dbReference type="InterPro" id="IPR013325">
    <property type="entry name" value="RNA_pol_sigma_r2"/>
</dbReference>
<dbReference type="PANTHER" id="PTHR43133">
    <property type="entry name" value="RNA POLYMERASE ECF-TYPE SIGMA FACTO"/>
    <property type="match status" value="1"/>
</dbReference>
<dbReference type="InterPro" id="IPR014284">
    <property type="entry name" value="RNA_pol_sigma-70_dom"/>
</dbReference>
<dbReference type="InterPro" id="IPR007630">
    <property type="entry name" value="RNA_pol_sigma70_r4"/>
</dbReference>
<evidence type="ECO:0000259" key="6">
    <source>
        <dbReference type="Pfam" id="PF04542"/>
    </source>
</evidence>
<dbReference type="SUPFAM" id="SSF88946">
    <property type="entry name" value="Sigma2 domain of RNA polymerase sigma factors"/>
    <property type="match status" value="1"/>
</dbReference>
<name>A0ABP5CTH9_9ACTN</name>
<comment type="similarity">
    <text evidence="1">Belongs to the sigma-70 factor family. ECF subfamily.</text>
</comment>
<gene>
    <name evidence="8" type="ORF">GCM10009838_28550</name>
</gene>
<dbReference type="InterPro" id="IPR013324">
    <property type="entry name" value="RNA_pol_sigma_r3/r4-like"/>
</dbReference>
<keyword evidence="9" id="KW-1185">Reference proteome</keyword>
<dbReference type="InterPro" id="IPR036388">
    <property type="entry name" value="WH-like_DNA-bd_sf"/>
</dbReference>
<evidence type="ECO:0000313" key="8">
    <source>
        <dbReference type="EMBL" id="GAA1968392.1"/>
    </source>
</evidence>
<proteinExistence type="inferred from homology"/>
<sequence length="189" mass="21075">MTHAFDEFSEFAQARQGHLRRLAFLLCGDWHHAQDLTQTALLNLCRHWNKARRAESLDAYAHKVLVHAYLQHRKKYQRDAERALDFTRQVEGANGSSAAPSAQPELRLTLLTALAQLAPRGRAVLVLRFWEDLSVEATAAVLGCSTGNVKSQSSRALARLREILGDSLLDGFAEPSEDRPLIRPARPAA</sequence>
<feature type="domain" description="RNA polymerase sigma-70 region 4" evidence="7">
    <location>
        <begin position="113"/>
        <end position="162"/>
    </location>
</feature>
<keyword evidence="2" id="KW-0805">Transcription regulation</keyword>
<evidence type="ECO:0000256" key="4">
    <source>
        <dbReference type="ARBA" id="ARBA00023125"/>
    </source>
</evidence>
<feature type="domain" description="RNA polymerase sigma-70 region 2" evidence="6">
    <location>
        <begin position="14"/>
        <end position="78"/>
    </location>
</feature>
<keyword evidence="5" id="KW-0804">Transcription</keyword>
<dbReference type="Gene3D" id="1.10.1740.10">
    <property type="match status" value="1"/>
</dbReference>
<keyword evidence="3" id="KW-0731">Sigma factor</keyword>
<evidence type="ECO:0000256" key="5">
    <source>
        <dbReference type="ARBA" id="ARBA00023163"/>
    </source>
</evidence>
<dbReference type="PANTHER" id="PTHR43133:SF50">
    <property type="entry name" value="ECF RNA POLYMERASE SIGMA FACTOR SIGM"/>
    <property type="match status" value="1"/>
</dbReference>
<evidence type="ECO:0000256" key="3">
    <source>
        <dbReference type="ARBA" id="ARBA00023082"/>
    </source>
</evidence>
<dbReference type="SUPFAM" id="SSF88659">
    <property type="entry name" value="Sigma3 and sigma4 domains of RNA polymerase sigma factors"/>
    <property type="match status" value="1"/>
</dbReference>
<dbReference type="Pfam" id="PF04542">
    <property type="entry name" value="Sigma70_r2"/>
    <property type="match status" value="1"/>
</dbReference>
<evidence type="ECO:0000313" key="9">
    <source>
        <dbReference type="Proteomes" id="UP001499854"/>
    </source>
</evidence>
<evidence type="ECO:0000256" key="2">
    <source>
        <dbReference type="ARBA" id="ARBA00023015"/>
    </source>
</evidence>